<feature type="region of interest" description="Disordered" evidence="1">
    <location>
        <begin position="31"/>
        <end position="100"/>
    </location>
</feature>
<dbReference type="AlphaFoldDB" id="A0A0G3BQW9"/>
<gene>
    <name evidence="2" type="ORF">AAW51_5118</name>
</gene>
<protein>
    <submittedName>
        <fullName evidence="2">Uncharacterized protein</fullName>
    </submittedName>
</protein>
<evidence type="ECO:0000256" key="1">
    <source>
        <dbReference type="SAM" id="MobiDB-lite"/>
    </source>
</evidence>
<keyword evidence="3" id="KW-1185">Reference proteome</keyword>
<proteinExistence type="predicted"/>
<dbReference type="KEGG" id="pbh:AAW51_5118"/>
<dbReference type="Proteomes" id="UP000035352">
    <property type="component" value="Chromosome"/>
</dbReference>
<reference evidence="2 3" key="1">
    <citation type="submission" date="2015-05" db="EMBL/GenBank/DDBJ databases">
        <authorList>
            <person name="Tang B."/>
            <person name="Yu Y."/>
        </authorList>
    </citation>
    <scope>NUCLEOTIDE SEQUENCE [LARGE SCALE GENOMIC DNA]</scope>
    <source>
        <strain evidence="2 3">DSM 7029</strain>
    </source>
</reference>
<feature type="compositionally biased region" description="Polar residues" evidence="1">
    <location>
        <begin position="86"/>
        <end position="95"/>
    </location>
</feature>
<evidence type="ECO:0000313" key="3">
    <source>
        <dbReference type="Proteomes" id="UP000035352"/>
    </source>
</evidence>
<name>A0A0G3BQW9_9BURK</name>
<organism evidence="2 3">
    <name type="scientific">Caldimonas brevitalea</name>
    <dbReference type="NCBI Taxonomy" id="413882"/>
    <lineage>
        <taxon>Bacteria</taxon>
        <taxon>Pseudomonadati</taxon>
        <taxon>Pseudomonadota</taxon>
        <taxon>Betaproteobacteria</taxon>
        <taxon>Burkholderiales</taxon>
        <taxon>Sphaerotilaceae</taxon>
        <taxon>Caldimonas</taxon>
    </lineage>
</organism>
<sequence>MKGRHLTLAALLLAALTIVWWQRREPVVAPAAAAQQPDVGWRTPSPFGNGPAAQEAPVATTADDDESPVPSASAPATDLPPPRGMSASQWAQLQDSLRDHPERDAEIARVADYMAYQHTLDLYQAQRAQGAPLHELQPLARELDAGLEQRITRGEMSLPEAQLLKSALLDTLQPDATQRTAALDAWRRRHTPPPPAADPRVQAYQRQESALVAAWQALPPSQRQPQQLQTQLDALRQSVFGDGR</sequence>
<evidence type="ECO:0000313" key="2">
    <source>
        <dbReference type="EMBL" id="AKJ31809.1"/>
    </source>
</evidence>
<accession>A0A0G3BQW9</accession>
<dbReference type="EMBL" id="CP011371">
    <property type="protein sequence ID" value="AKJ31809.1"/>
    <property type="molecule type" value="Genomic_DNA"/>
</dbReference>
<dbReference type="RefSeq" id="WP_047196871.1">
    <property type="nucleotide sequence ID" value="NZ_CP011371.1"/>
</dbReference>